<evidence type="ECO:0000256" key="1">
    <source>
        <dbReference type="SAM" id="MobiDB-lite"/>
    </source>
</evidence>
<accession>A0A6A5VQV0</accession>
<gene>
    <name evidence="2" type="ORF">BU23DRAFT_642836</name>
</gene>
<evidence type="ECO:0000313" key="3">
    <source>
        <dbReference type="Proteomes" id="UP000800036"/>
    </source>
</evidence>
<feature type="compositionally biased region" description="Polar residues" evidence="1">
    <location>
        <begin position="137"/>
        <end position="147"/>
    </location>
</feature>
<dbReference type="Proteomes" id="UP000800036">
    <property type="component" value="Unassembled WGS sequence"/>
</dbReference>
<evidence type="ECO:0000313" key="2">
    <source>
        <dbReference type="EMBL" id="KAF1979345.1"/>
    </source>
</evidence>
<keyword evidence="3" id="KW-1185">Reference proteome</keyword>
<name>A0A6A5VQV0_9PLEO</name>
<feature type="compositionally biased region" description="Basic and acidic residues" evidence="1">
    <location>
        <begin position="114"/>
        <end position="136"/>
    </location>
</feature>
<dbReference type="AlphaFoldDB" id="A0A6A5VQV0"/>
<proteinExistence type="predicted"/>
<sequence>MNPPMQSKVQIETTITRYILVKTLVSSMPWTIASIAEQPIATSAFQCLDQSTQYGWSHQLPTPHQPDSSWRGHKMRLTNPDNEYLLPVPTASDILELLRPQLFPANVQVSPSVEQKHQPKESYCKKKDKDLPRTRTEVQQPTNTHGTFGQHLWDPRAVPSFDINQPISDGLQPLEGLLLSYGDDANPLLNVEIDAMDVFFNSLD</sequence>
<protein>
    <submittedName>
        <fullName evidence="2">Uncharacterized protein</fullName>
    </submittedName>
</protein>
<feature type="region of interest" description="Disordered" evidence="1">
    <location>
        <begin position="109"/>
        <end position="151"/>
    </location>
</feature>
<dbReference type="EMBL" id="ML976658">
    <property type="protein sequence ID" value="KAF1979345.1"/>
    <property type="molecule type" value="Genomic_DNA"/>
</dbReference>
<reference evidence="2" key="1">
    <citation type="journal article" date="2020" name="Stud. Mycol.">
        <title>101 Dothideomycetes genomes: a test case for predicting lifestyles and emergence of pathogens.</title>
        <authorList>
            <person name="Haridas S."/>
            <person name="Albert R."/>
            <person name="Binder M."/>
            <person name="Bloem J."/>
            <person name="Labutti K."/>
            <person name="Salamov A."/>
            <person name="Andreopoulos B."/>
            <person name="Baker S."/>
            <person name="Barry K."/>
            <person name="Bills G."/>
            <person name="Bluhm B."/>
            <person name="Cannon C."/>
            <person name="Castanera R."/>
            <person name="Culley D."/>
            <person name="Daum C."/>
            <person name="Ezra D."/>
            <person name="Gonzalez J."/>
            <person name="Henrissat B."/>
            <person name="Kuo A."/>
            <person name="Liang C."/>
            <person name="Lipzen A."/>
            <person name="Lutzoni F."/>
            <person name="Magnuson J."/>
            <person name="Mondo S."/>
            <person name="Nolan M."/>
            <person name="Ohm R."/>
            <person name="Pangilinan J."/>
            <person name="Park H.-J."/>
            <person name="Ramirez L."/>
            <person name="Alfaro M."/>
            <person name="Sun H."/>
            <person name="Tritt A."/>
            <person name="Yoshinaga Y."/>
            <person name="Zwiers L.-H."/>
            <person name="Turgeon B."/>
            <person name="Goodwin S."/>
            <person name="Spatafora J."/>
            <person name="Crous P."/>
            <person name="Grigoriev I."/>
        </authorList>
    </citation>
    <scope>NUCLEOTIDE SEQUENCE</scope>
    <source>
        <strain evidence="2">CBS 107.79</strain>
    </source>
</reference>
<organism evidence="2 3">
    <name type="scientific">Bimuria novae-zelandiae CBS 107.79</name>
    <dbReference type="NCBI Taxonomy" id="1447943"/>
    <lineage>
        <taxon>Eukaryota</taxon>
        <taxon>Fungi</taxon>
        <taxon>Dikarya</taxon>
        <taxon>Ascomycota</taxon>
        <taxon>Pezizomycotina</taxon>
        <taxon>Dothideomycetes</taxon>
        <taxon>Pleosporomycetidae</taxon>
        <taxon>Pleosporales</taxon>
        <taxon>Massarineae</taxon>
        <taxon>Didymosphaeriaceae</taxon>
        <taxon>Bimuria</taxon>
    </lineage>
</organism>